<dbReference type="AlphaFoldDB" id="A0A0B1R865"/>
<dbReference type="Pfam" id="PF05119">
    <property type="entry name" value="Terminase_4"/>
    <property type="match status" value="1"/>
</dbReference>
<dbReference type="Proteomes" id="UP000030853">
    <property type="component" value="Unassembled WGS sequence"/>
</dbReference>
<dbReference type="NCBIfam" id="TIGR01558">
    <property type="entry name" value="sm_term_P27"/>
    <property type="match status" value="1"/>
</dbReference>
<reference evidence="2 3" key="1">
    <citation type="submission" date="2014-11" db="EMBL/GenBank/DDBJ databases">
        <title>Genome sequencing of Pantoea rodasii ND03.</title>
        <authorList>
            <person name="Muhamad Yunos N.Y."/>
            <person name="Chan K.-G."/>
        </authorList>
    </citation>
    <scope>NUCLEOTIDE SEQUENCE [LARGE SCALE GENOMIC DNA]</scope>
    <source>
        <strain evidence="2 3">ND03</strain>
    </source>
</reference>
<gene>
    <name evidence="2" type="ORF">QU24_14755</name>
</gene>
<name>A0A0B1R865_9GAMM</name>
<evidence type="ECO:0000256" key="1">
    <source>
        <dbReference type="SAM" id="MobiDB-lite"/>
    </source>
</evidence>
<comment type="caution">
    <text evidence="2">The sequence shown here is derived from an EMBL/GenBank/DDBJ whole genome shotgun (WGS) entry which is preliminary data.</text>
</comment>
<protein>
    <submittedName>
        <fullName evidence="2">Terminase</fullName>
    </submittedName>
</protein>
<feature type="compositionally biased region" description="Basic residues" evidence="1">
    <location>
        <begin position="1"/>
        <end position="10"/>
    </location>
</feature>
<evidence type="ECO:0000313" key="3">
    <source>
        <dbReference type="Proteomes" id="UP000030853"/>
    </source>
</evidence>
<feature type="region of interest" description="Disordered" evidence="1">
    <location>
        <begin position="1"/>
        <end position="40"/>
    </location>
</feature>
<organism evidence="2 3">
    <name type="scientific">Pantoea rodasii</name>
    <dbReference type="NCBI Taxonomy" id="1076549"/>
    <lineage>
        <taxon>Bacteria</taxon>
        <taxon>Pseudomonadati</taxon>
        <taxon>Pseudomonadota</taxon>
        <taxon>Gammaproteobacteria</taxon>
        <taxon>Enterobacterales</taxon>
        <taxon>Erwiniaceae</taxon>
        <taxon>Pantoea</taxon>
    </lineage>
</organism>
<dbReference type="EMBL" id="JTJJ01000053">
    <property type="protein sequence ID" value="KHJ67290.1"/>
    <property type="molecule type" value="Genomic_DNA"/>
</dbReference>
<proteinExistence type="predicted"/>
<evidence type="ECO:0000313" key="2">
    <source>
        <dbReference type="EMBL" id="KHJ67290.1"/>
    </source>
</evidence>
<sequence>MAGRRPKPTHLKVVTGNPGKRALNKKEPKPAREIPSPPSHLTDWGKTAWGKLTVLLDGMGVLTVADTLALERLCDLYAEILQLRQIVDIEGRTYTTKTQMGDFLIKANPAVAMLADVDRRFKSYLVEFGLTPAARSKVNADGGEKEEDPLNQFFG</sequence>
<dbReference type="RefSeq" id="WP_039332465.1">
    <property type="nucleotide sequence ID" value="NZ_JTJJ01000053.1"/>
</dbReference>
<accession>A0A0B1R865</accession>
<dbReference type="InterPro" id="IPR006448">
    <property type="entry name" value="Phage_term_ssu_P27"/>
</dbReference>